<accession>A0ABW3IC60</accession>
<evidence type="ECO:0000256" key="1">
    <source>
        <dbReference type="SAM" id="MobiDB-lite"/>
    </source>
</evidence>
<proteinExistence type="predicted"/>
<dbReference type="RefSeq" id="WP_380736694.1">
    <property type="nucleotide sequence ID" value="NZ_JBHTJP010000032.1"/>
</dbReference>
<evidence type="ECO:0000313" key="3">
    <source>
        <dbReference type="EMBL" id="MFD0975652.1"/>
    </source>
</evidence>
<comment type="caution">
    <text evidence="3">The sequence shown here is derived from an EMBL/GenBank/DDBJ whole genome shotgun (WGS) entry which is preliminary data.</text>
</comment>
<dbReference type="PIRSF" id="PIRSF006092">
    <property type="entry name" value="GreA_GreB"/>
    <property type="match status" value="1"/>
</dbReference>
<keyword evidence="3" id="KW-0648">Protein biosynthesis</keyword>
<keyword evidence="3" id="KW-0251">Elongation factor</keyword>
<dbReference type="InterPro" id="IPR023459">
    <property type="entry name" value="Tscrpt_elong_fac_GreA/B_fam"/>
</dbReference>
<name>A0ABW3IC60_9FLAO</name>
<dbReference type="EMBL" id="JBHTJP010000032">
    <property type="protein sequence ID" value="MFD0975652.1"/>
    <property type="molecule type" value="Genomic_DNA"/>
</dbReference>
<dbReference type="Gene3D" id="3.10.50.30">
    <property type="entry name" value="Transcription elongation factor, GreA/GreB, C-terminal domain"/>
    <property type="match status" value="1"/>
</dbReference>
<dbReference type="GO" id="GO:0003746">
    <property type="term" value="F:translation elongation factor activity"/>
    <property type="evidence" value="ECO:0007669"/>
    <property type="project" value="UniProtKB-KW"/>
</dbReference>
<dbReference type="Pfam" id="PF01272">
    <property type="entry name" value="GreA_GreB"/>
    <property type="match status" value="1"/>
</dbReference>
<evidence type="ECO:0000313" key="4">
    <source>
        <dbReference type="Proteomes" id="UP001597100"/>
    </source>
</evidence>
<dbReference type="SUPFAM" id="SSF54534">
    <property type="entry name" value="FKBP-like"/>
    <property type="match status" value="1"/>
</dbReference>
<reference evidence="4" key="1">
    <citation type="journal article" date="2019" name="Int. J. Syst. Evol. Microbiol.">
        <title>The Global Catalogue of Microorganisms (GCM) 10K type strain sequencing project: providing services to taxonomists for standard genome sequencing and annotation.</title>
        <authorList>
            <consortium name="The Broad Institute Genomics Platform"/>
            <consortium name="The Broad Institute Genome Sequencing Center for Infectious Disease"/>
            <person name="Wu L."/>
            <person name="Ma J."/>
        </authorList>
    </citation>
    <scope>NUCLEOTIDE SEQUENCE [LARGE SCALE GENOMIC DNA]</scope>
    <source>
        <strain evidence="4">CCUG 60898</strain>
    </source>
</reference>
<feature type="region of interest" description="Disordered" evidence="1">
    <location>
        <begin position="1"/>
        <end position="20"/>
    </location>
</feature>
<feature type="domain" description="Transcription elongation factor GreA/GreB C-terminal" evidence="2">
    <location>
        <begin position="90"/>
        <end position="169"/>
    </location>
</feature>
<gene>
    <name evidence="3" type="ORF">ACFQ1G_02505</name>
</gene>
<dbReference type="InterPro" id="IPR036953">
    <property type="entry name" value="GreA/GreB_C_sf"/>
</dbReference>
<sequence length="170" mass="18869">MSRGFVKEDDQEEAPFIPPRAALPAGVTNYVTPAGYEELIAEREDLEEERRNLDISSDKERRHALAIINGKLNLLNDRIASARILKPEDQPEEEVRFGSTVSFKNLNGKQKGITSTFQIVGVDEADIKQQKIAFLAPLAKALTGKKVGETTQVSMAGELRELEITGIRYS</sequence>
<keyword evidence="4" id="KW-1185">Reference proteome</keyword>
<evidence type="ECO:0000259" key="2">
    <source>
        <dbReference type="Pfam" id="PF01272"/>
    </source>
</evidence>
<dbReference type="InterPro" id="IPR001437">
    <property type="entry name" value="Tscrpt_elong_fac_GreA/B_C"/>
</dbReference>
<dbReference type="PANTHER" id="PTHR30437">
    <property type="entry name" value="TRANSCRIPTION ELONGATION FACTOR GREA"/>
    <property type="match status" value="1"/>
</dbReference>
<dbReference type="PANTHER" id="PTHR30437:SF4">
    <property type="entry name" value="TRANSCRIPTION ELONGATION FACTOR GREA"/>
    <property type="match status" value="1"/>
</dbReference>
<protein>
    <submittedName>
        <fullName evidence="3">GreA/GreB family elongation factor</fullName>
    </submittedName>
</protein>
<dbReference type="Proteomes" id="UP001597100">
    <property type="component" value="Unassembled WGS sequence"/>
</dbReference>
<organism evidence="3 4">
    <name type="scientific">Salinimicrobium gaetbulicola</name>
    <dbReference type="NCBI Taxonomy" id="999702"/>
    <lineage>
        <taxon>Bacteria</taxon>
        <taxon>Pseudomonadati</taxon>
        <taxon>Bacteroidota</taxon>
        <taxon>Flavobacteriia</taxon>
        <taxon>Flavobacteriales</taxon>
        <taxon>Flavobacteriaceae</taxon>
        <taxon>Salinimicrobium</taxon>
    </lineage>
</organism>